<protein>
    <recommendedName>
        <fullName evidence="1">PpiC domain-containing protein</fullName>
    </recommendedName>
</protein>
<name>A0A8B2NPM9_9HYPH</name>
<gene>
    <name evidence="2" type="ORF">DLJ53_21580</name>
</gene>
<dbReference type="InterPro" id="IPR000297">
    <property type="entry name" value="PPIase_PpiC"/>
</dbReference>
<dbReference type="AlphaFoldDB" id="A0A8B2NPM9"/>
<comment type="caution">
    <text evidence="2">The sequence shown here is derived from an EMBL/GenBank/DDBJ whole genome shotgun (WGS) entry which is preliminary data.</text>
</comment>
<dbReference type="Proteomes" id="UP000249590">
    <property type="component" value="Unassembled WGS sequence"/>
</dbReference>
<dbReference type="GO" id="GO:0003755">
    <property type="term" value="F:peptidyl-prolyl cis-trans isomerase activity"/>
    <property type="evidence" value="ECO:0007669"/>
    <property type="project" value="InterPro"/>
</dbReference>
<evidence type="ECO:0000259" key="1">
    <source>
        <dbReference type="Pfam" id="PF13145"/>
    </source>
</evidence>
<accession>A0A8B2NPM9</accession>
<keyword evidence="3" id="KW-1185">Reference proteome</keyword>
<proteinExistence type="predicted"/>
<evidence type="ECO:0000313" key="3">
    <source>
        <dbReference type="Proteomes" id="UP000249590"/>
    </source>
</evidence>
<dbReference type="Pfam" id="PF13145">
    <property type="entry name" value="Rotamase_2"/>
    <property type="match status" value="1"/>
</dbReference>
<evidence type="ECO:0000313" key="2">
    <source>
        <dbReference type="EMBL" id="RAH99142.1"/>
    </source>
</evidence>
<organism evidence="2 3">
    <name type="scientific">Acuticoccus sediminis</name>
    <dbReference type="NCBI Taxonomy" id="2184697"/>
    <lineage>
        <taxon>Bacteria</taxon>
        <taxon>Pseudomonadati</taxon>
        <taxon>Pseudomonadota</taxon>
        <taxon>Alphaproteobacteria</taxon>
        <taxon>Hyphomicrobiales</taxon>
        <taxon>Amorphaceae</taxon>
        <taxon>Acuticoccus</taxon>
    </lineage>
</organism>
<sequence length="339" mass="37368">MDPEPRVIDYAPVLDGLMARGTADDARIEGRTLPDVPERTVFRPAGTGGPRAAQAAARRGRGWWVMLRLLREPLVHFLVLGAAIFLLFGALDDTPAPPPVARLEVTASDAARLVSQFEATWRRPPTPDELEGLIDQYIREEVLVREARTLGLDQGDAVIRQRLAQKMLFLTESAADAIDPSEIDLAEHLESHRERFETPARVAFEQVRLRPETPADVVLAAVREGTVPDDLVEGSMLPEQVPPSTEAMIDGTFGRGFYAEIKGFEPGVWAGPVDSAFGRHLVRLGSVVPKRLPPLEEIRAALEEDWRKELGRHLAEERLAALTAGYEVVRPAPEAVLAR</sequence>
<feature type="domain" description="PpiC" evidence="1">
    <location>
        <begin position="180"/>
        <end position="299"/>
    </location>
</feature>
<reference evidence="2 3" key="1">
    <citation type="submission" date="2018-05" db="EMBL/GenBank/DDBJ databases">
        <title>Acuticoccus sediminis sp. nov., isolated from deep-sea sediment of Indian Ocean.</title>
        <authorList>
            <person name="Liu X."/>
            <person name="Lai Q."/>
            <person name="Du Y."/>
            <person name="Sun F."/>
            <person name="Zhang X."/>
            <person name="Wang S."/>
            <person name="Shao Z."/>
        </authorList>
    </citation>
    <scope>NUCLEOTIDE SEQUENCE [LARGE SCALE GENOMIC DNA]</scope>
    <source>
        <strain evidence="2 3">PTG4-2</strain>
    </source>
</reference>
<dbReference type="EMBL" id="QHHQ01000005">
    <property type="protein sequence ID" value="RAH99142.1"/>
    <property type="molecule type" value="Genomic_DNA"/>
</dbReference>